<protein>
    <recommendedName>
        <fullName evidence="4">DUF3093 domain-containing protein</fullName>
    </recommendedName>
</protein>
<evidence type="ECO:0000313" key="2">
    <source>
        <dbReference type="EMBL" id="KRO30484.1"/>
    </source>
</evidence>
<organism evidence="2 3">
    <name type="scientific">Actinobacteria bacterium BACL2 MAG-120802-bin41</name>
    <dbReference type="NCBI Taxonomy" id="1655568"/>
    <lineage>
        <taxon>Bacteria</taxon>
        <taxon>Bacillati</taxon>
        <taxon>Actinomycetota</taxon>
        <taxon>Actinomycetes</taxon>
        <taxon>Actinomycetes incertae sedis</taxon>
        <taxon>ac1 cluster</taxon>
    </lineage>
</organism>
<sequence length="141" mass="16290">MREVMRWPIWLTFLVICFDLSILLAIWASLGNMATIITAIILTISTIYFYHATSLTLELTSGRLRAGRANIEVKYLKKVEVLSREDMSFHRGAGINPQAYLALRFWVKKGLKVEIADPRDPTPFWLISSKHPERFLERLNP</sequence>
<evidence type="ECO:0000313" key="3">
    <source>
        <dbReference type="Proteomes" id="UP000053941"/>
    </source>
</evidence>
<dbReference type="InterPro" id="IPR021443">
    <property type="entry name" value="DUF3093"/>
</dbReference>
<dbReference type="Proteomes" id="UP000053941">
    <property type="component" value="Unassembled WGS sequence"/>
</dbReference>
<dbReference type="EMBL" id="LIAS01000109">
    <property type="protein sequence ID" value="KRO30484.1"/>
    <property type="molecule type" value="Genomic_DNA"/>
</dbReference>
<dbReference type="AlphaFoldDB" id="A0A0R2NX81"/>
<comment type="caution">
    <text evidence="2">The sequence shown here is derived from an EMBL/GenBank/DDBJ whole genome shotgun (WGS) entry which is preliminary data.</text>
</comment>
<proteinExistence type="predicted"/>
<feature type="transmembrane region" description="Helical" evidence="1">
    <location>
        <begin position="33"/>
        <end position="50"/>
    </location>
</feature>
<name>A0A0R2NX81_9ACTN</name>
<keyword evidence="1" id="KW-0812">Transmembrane</keyword>
<dbReference type="Pfam" id="PF11292">
    <property type="entry name" value="DUF3093"/>
    <property type="match status" value="1"/>
</dbReference>
<keyword evidence="1" id="KW-0472">Membrane</keyword>
<gene>
    <name evidence="2" type="ORF">ABR60_01085</name>
</gene>
<reference evidence="2 3" key="1">
    <citation type="submission" date="2015-10" db="EMBL/GenBank/DDBJ databases">
        <title>Metagenome-Assembled Genomes uncover a global brackish microbiome.</title>
        <authorList>
            <person name="Hugerth L.W."/>
            <person name="Larsson J."/>
            <person name="Alneberg J."/>
            <person name="Lindh M.V."/>
            <person name="Legrand C."/>
            <person name="Pinhassi J."/>
            <person name="Andersson A.F."/>
        </authorList>
    </citation>
    <scope>NUCLEOTIDE SEQUENCE [LARGE SCALE GENOMIC DNA]</scope>
    <source>
        <strain evidence="2">BACL2 MAG-120802-bin41</strain>
    </source>
</reference>
<feature type="transmembrane region" description="Helical" evidence="1">
    <location>
        <begin position="7"/>
        <end position="27"/>
    </location>
</feature>
<evidence type="ECO:0008006" key="4">
    <source>
        <dbReference type="Google" id="ProtNLM"/>
    </source>
</evidence>
<keyword evidence="1" id="KW-1133">Transmembrane helix</keyword>
<evidence type="ECO:0000256" key="1">
    <source>
        <dbReference type="SAM" id="Phobius"/>
    </source>
</evidence>
<accession>A0A0R2NX81</accession>